<dbReference type="KEGG" id="trc:DYE49_02300"/>
<dbReference type="PROSITE" id="PS51186">
    <property type="entry name" value="GNAT"/>
    <property type="match status" value="1"/>
</dbReference>
<protein>
    <submittedName>
        <fullName evidence="2">N-acetyltransferase</fullName>
    </submittedName>
</protein>
<keyword evidence="2" id="KW-0808">Transferase</keyword>
<dbReference type="InterPro" id="IPR000182">
    <property type="entry name" value="GNAT_dom"/>
</dbReference>
<dbReference type="GO" id="GO:1990189">
    <property type="term" value="F:protein N-terminal-serine acetyltransferase activity"/>
    <property type="evidence" value="ECO:0007669"/>
    <property type="project" value="TreeGrafter"/>
</dbReference>
<accession>A0A7M1XKG1</accession>
<gene>
    <name evidence="2" type="ORF">DYE49_02300</name>
</gene>
<dbReference type="EMBL" id="CP031517">
    <property type="protein sequence ID" value="QOS39348.1"/>
    <property type="molecule type" value="Genomic_DNA"/>
</dbReference>
<evidence type="ECO:0000259" key="1">
    <source>
        <dbReference type="PROSITE" id="PS51186"/>
    </source>
</evidence>
<evidence type="ECO:0000313" key="3">
    <source>
        <dbReference type="Proteomes" id="UP000593591"/>
    </source>
</evidence>
<reference evidence="2 3" key="1">
    <citation type="submission" date="2018-08" db="EMBL/GenBank/DDBJ databases">
        <title>The first complete genome of Treponema rectale (CHPAT), a commensal spirochete of the bovine rectum.</title>
        <authorList>
            <person name="Staton G.J."/>
            <person name="Clegg S.R."/>
            <person name="Carter S.D."/>
            <person name="Radford A.D."/>
            <person name="Darby A."/>
            <person name="Hall N."/>
            <person name="Birtles R.J."/>
            <person name="Evans N.J."/>
        </authorList>
    </citation>
    <scope>NUCLEOTIDE SEQUENCE [LARGE SCALE GENOMIC DNA]</scope>
    <source>
        <strain evidence="2 3">CHPA</strain>
    </source>
</reference>
<dbReference type="Proteomes" id="UP000593591">
    <property type="component" value="Chromosome"/>
</dbReference>
<dbReference type="PANTHER" id="PTHR43441">
    <property type="entry name" value="RIBOSOMAL-PROTEIN-SERINE ACETYLTRANSFERASE"/>
    <property type="match status" value="1"/>
</dbReference>
<sequence length="170" mass="19753">MIRTLKLEDASGMYQTLCDQKVNQYMNIDGKNSSVELCKDYIKKANQSLDCKHFAIVDEEDNWIGTISLKNIDHKVGQAEYAIITSSKVHGKGYAFNATFELLEYAFDVLKLNRVYLNVVADNLRANQFYKKCGFVFEGTFRKAIYIKNHIYDLNWYSMLRQDYLGVKQN</sequence>
<dbReference type="Pfam" id="PF13302">
    <property type="entry name" value="Acetyltransf_3"/>
    <property type="match status" value="1"/>
</dbReference>
<dbReference type="AlphaFoldDB" id="A0A7M1XKG1"/>
<dbReference type="InterPro" id="IPR051908">
    <property type="entry name" value="Ribosomal_N-acetyltransferase"/>
</dbReference>
<dbReference type="GO" id="GO:0008999">
    <property type="term" value="F:protein-N-terminal-alanine acetyltransferase activity"/>
    <property type="evidence" value="ECO:0007669"/>
    <property type="project" value="TreeGrafter"/>
</dbReference>
<dbReference type="PANTHER" id="PTHR43441:SF2">
    <property type="entry name" value="FAMILY ACETYLTRANSFERASE, PUTATIVE (AFU_ORTHOLOGUE AFUA_7G00850)-RELATED"/>
    <property type="match status" value="1"/>
</dbReference>
<evidence type="ECO:0000313" key="2">
    <source>
        <dbReference type="EMBL" id="QOS39348.1"/>
    </source>
</evidence>
<feature type="domain" description="N-acetyltransferase" evidence="1">
    <location>
        <begin position="1"/>
        <end position="158"/>
    </location>
</feature>
<name>A0A7M1XKG1_9SPIR</name>
<dbReference type="SUPFAM" id="SSF55729">
    <property type="entry name" value="Acyl-CoA N-acyltransferases (Nat)"/>
    <property type="match status" value="1"/>
</dbReference>
<organism evidence="2 3">
    <name type="scientific">Treponema rectale</name>
    <dbReference type="NCBI Taxonomy" id="744512"/>
    <lineage>
        <taxon>Bacteria</taxon>
        <taxon>Pseudomonadati</taxon>
        <taxon>Spirochaetota</taxon>
        <taxon>Spirochaetia</taxon>
        <taxon>Spirochaetales</taxon>
        <taxon>Treponemataceae</taxon>
        <taxon>Treponema</taxon>
    </lineage>
</organism>
<proteinExistence type="predicted"/>
<dbReference type="Gene3D" id="3.40.630.30">
    <property type="match status" value="1"/>
</dbReference>
<dbReference type="InterPro" id="IPR016181">
    <property type="entry name" value="Acyl_CoA_acyltransferase"/>
</dbReference>